<reference evidence="1" key="2">
    <citation type="submission" date="2020-11" db="EMBL/GenBank/DDBJ databases">
        <authorList>
            <person name="McCartney M.A."/>
            <person name="Auch B."/>
            <person name="Kono T."/>
            <person name="Mallez S."/>
            <person name="Becker A."/>
            <person name="Gohl D.M."/>
            <person name="Silverstein K.A.T."/>
            <person name="Koren S."/>
            <person name="Bechman K.B."/>
            <person name="Herman A."/>
            <person name="Abrahante J.E."/>
            <person name="Garbe J."/>
        </authorList>
    </citation>
    <scope>NUCLEOTIDE SEQUENCE</scope>
    <source>
        <strain evidence="1">Duluth1</strain>
        <tissue evidence="1">Whole animal</tissue>
    </source>
</reference>
<reference evidence="1" key="1">
    <citation type="journal article" date="2019" name="bioRxiv">
        <title>The Genome of the Zebra Mussel, Dreissena polymorpha: A Resource for Invasive Species Research.</title>
        <authorList>
            <person name="McCartney M.A."/>
            <person name="Auch B."/>
            <person name="Kono T."/>
            <person name="Mallez S."/>
            <person name="Zhang Y."/>
            <person name="Obille A."/>
            <person name="Becker A."/>
            <person name="Abrahante J.E."/>
            <person name="Garbe J."/>
            <person name="Badalamenti J.P."/>
            <person name="Herman A."/>
            <person name="Mangelson H."/>
            <person name="Liachko I."/>
            <person name="Sullivan S."/>
            <person name="Sone E.D."/>
            <person name="Koren S."/>
            <person name="Silverstein K.A.T."/>
            <person name="Beckman K.B."/>
            <person name="Gohl D.M."/>
        </authorList>
    </citation>
    <scope>NUCLEOTIDE SEQUENCE</scope>
    <source>
        <strain evidence="1">Duluth1</strain>
        <tissue evidence="1">Whole animal</tissue>
    </source>
</reference>
<evidence type="ECO:0000313" key="1">
    <source>
        <dbReference type="EMBL" id="KAH3842935.1"/>
    </source>
</evidence>
<name>A0A9D4KNP9_DREPO</name>
<protein>
    <submittedName>
        <fullName evidence="1">Uncharacterized protein</fullName>
    </submittedName>
</protein>
<accession>A0A9D4KNP9</accession>
<organism evidence="1 2">
    <name type="scientific">Dreissena polymorpha</name>
    <name type="common">Zebra mussel</name>
    <name type="synonym">Mytilus polymorpha</name>
    <dbReference type="NCBI Taxonomy" id="45954"/>
    <lineage>
        <taxon>Eukaryota</taxon>
        <taxon>Metazoa</taxon>
        <taxon>Spiralia</taxon>
        <taxon>Lophotrochozoa</taxon>
        <taxon>Mollusca</taxon>
        <taxon>Bivalvia</taxon>
        <taxon>Autobranchia</taxon>
        <taxon>Heteroconchia</taxon>
        <taxon>Euheterodonta</taxon>
        <taxon>Imparidentia</taxon>
        <taxon>Neoheterodontei</taxon>
        <taxon>Myida</taxon>
        <taxon>Dreissenoidea</taxon>
        <taxon>Dreissenidae</taxon>
        <taxon>Dreissena</taxon>
    </lineage>
</organism>
<dbReference type="Proteomes" id="UP000828390">
    <property type="component" value="Unassembled WGS sequence"/>
</dbReference>
<keyword evidence="2" id="KW-1185">Reference proteome</keyword>
<gene>
    <name evidence="1" type="ORF">DPMN_116441</name>
</gene>
<evidence type="ECO:0000313" key="2">
    <source>
        <dbReference type="Proteomes" id="UP000828390"/>
    </source>
</evidence>
<sequence>MSLWRINDDFDSLLIQGLIKRNNSEKVACFMARFQTKSDNDRMNDLSPKFTLIISKNLTDNCPWCWLPKCNDAACLKLKDISRKLSIFFHNSEIAAGHNFGV</sequence>
<dbReference type="EMBL" id="JAIWYP010000004">
    <property type="protein sequence ID" value="KAH3842935.1"/>
    <property type="molecule type" value="Genomic_DNA"/>
</dbReference>
<proteinExistence type="predicted"/>
<dbReference type="AlphaFoldDB" id="A0A9D4KNP9"/>
<comment type="caution">
    <text evidence="1">The sequence shown here is derived from an EMBL/GenBank/DDBJ whole genome shotgun (WGS) entry which is preliminary data.</text>
</comment>